<evidence type="ECO:0000313" key="7">
    <source>
        <dbReference type="EMBL" id="KFM25773.1"/>
    </source>
</evidence>
<proteinExistence type="inferred from homology"/>
<dbReference type="GO" id="GO:0031625">
    <property type="term" value="F:ubiquitin protein ligase binding"/>
    <property type="evidence" value="ECO:0007669"/>
    <property type="project" value="InterPro"/>
</dbReference>
<dbReference type="InterPro" id="IPR016159">
    <property type="entry name" value="Cullin_repeat-like_dom_sf"/>
</dbReference>
<dbReference type="STRING" id="3075.A0A087SJ69"/>
<reference evidence="8" key="4">
    <citation type="submission" date="2018-10" db="EMBL/GenBank/DDBJ databases">
        <authorList>
            <person name="Hovde B."/>
            <person name="Zhang X."/>
        </authorList>
    </citation>
    <scope>NUCLEOTIDE SEQUENCE [LARGE SCALE GENOMIC DNA]</scope>
    <source>
        <strain evidence="8">UTEX 25</strain>
    </source>
</reference>
<dbReference type="InterPro" id="IPR045093">
    <property type="entry name" value="Cullin"/>
</dbReference>
<dbReference type="eggNOG" id="KOG2167">
    <property type="taxonomic scope" value="Eukaryota"/>
</dbReference>
<dbReference type="SUPFAM" id="SSF46785">
    <property type="entry name" value="Winged helix' DNA-binding domain"/>
    <property type="match status" value="1"/>
</dbReference>
<keyword evidence="9" id="KW-1185">Reference proteome</keyword>
<evidence type="ECO:0000313" key="10">
    <source>
        <dbReference type="Proteomes" id="UP000279271"/>
    </source>
</evidence>
<dbReference type="InterPro" id="IPR059120">
    <property type="entry name" value="Cullin-like_AB"/>
</dbReference>
<evidence type="ECO:0000256" key="1">
    <source>
        <dbReference type="ARBA" id="ARBA00006019"/>
    </source>
</evidence>
<dbReference type="EMBL" id="GDKF01008956">
    <property type="protein sequence ID" value="JAT69666.1"/>
    <property type="molecule type" value="Transcribed_RNA"/>
</dbReference>
<reference evidence="6" key="2">
    <citation type="submission" date="2015-08" db="EMBL/GenBank/DDBJ databases">
        <authorList>
            <person name="Babu N.S."/>
            <person name="Beckwith C.J."/>
            <person name="Beseler K.G."/>
            <person name="Brison A."/>
            <person name="Carone J.V."/>
            <person name="Caskin T.P."/>
            <person name="Diamond M."/>
            <person name="Durham M.E."/>
            <person name="Foxe J.M."/>
            <person name="Go M."/>
            <person name="Henderson B.A."/>
            <person name="Jones I.B."/>
            <person name="McGettigan J.A."/>
            <person name="Micheletti S.J."/>
            <person name="Nasrallah M.E."/>
            <person name="Ortiz D."/>
            <person name="Piller C.R."/>
            <person name="Privatt S.R."/>
            <person name="Schneider S.L."/>
            <person name="Sharp S."/>
            <person name="Smith T.C."/>
            <person name="Stanton J.D."/>
            <person name="Ullery H.E."/>
            <person name="Wilson R.J."/>
            <person name="Serrano M.G."/>
            <person name="Buck G."/>
            <person name="Lee V."/>
            <person name="Wang Y."/>
            <person name="Carvalho R."/>
            <person name="Voegtly L."/>
            <person name="Shi R."/>
            <person name="Duckworth R."/>
            <person name="Johnson A."/>
            <person name="Loviza R."/>
            <person name="Walstead R."/>
            <person name="Shah Z."/>
            <person name="Kiflezghi M."/>
            <person name="Wade K."/>
            <person name="Ball S.L."/>
            <person name="Bradley K.W."/>
            <person name="Asai D.J."/>
            <person name="Bowman C.A."/>
            <person name="Russell D.A."/>
            <person name="Pope W.H."/>
            <person name="Jacobs-Sera D."/>
            <person name="Hendrix R.W."/>
            <person name="Hatfull G.F."/>
        </authorList>
    </citation>
    <scope>NUCLEOTIDE SEQUENCE</scope>
</reference>
<dbReference type="Pfam" id="PF26557">
    <property type="entry name" value="Cullin_AB"/>
    <property type="match status" value="1"/>
</dbReference>
<reference evidence="10" key="3">
    <citation type="journal article" date="2018" name="Algal Res.">
        <title>Characterization of plant carbon substrate utilization by Auxenochlorella protothecoides.</title>
        <authorList>
            <person name="Vogler B.W."/>
            <person name="Starkenburg S.R."/>
            <person name="Sudasinghe N."/>
            <person name="Schambach J.Y."/>
            <person name="Rollin J.A."/>
            <person name="Pattathil S."/>
            <person name="Barry A.N."/>
        </authorList>
    </citation>
    <scope>NUCLEOTIDE SEQUENCE [LARGE SCALE GENOMIC DNA]</scope>
    <source>
        <strain evidence="10">UTEX 25</strain>
    </source>
</reference>
<dbReference type="PROSITE" id="PS01256">
    <property type="entry name" value="CULLIN_1"/>
    <property type="match status" value="1"/>
</dbReference>
<dbReference type="Proteomes" id="UP000028924">
    <property type="component" value="Unassembled WGS sequence"/>
</dbReference>
<dbReference type="PROSITE" id="PS50069">
    <property type="entry name" value="CULLIN_2"/>
    <property type="match status" value="1"/>
</dbReference>
<dbReference type="KEGG" id="apro:F751_2615"/>
<dbReference type="FunFam" id="1.20.1310.10:FF:000003">
    <property type="entry name" value="Cullin 4A"/>
    <property type="match status" value="1"/>
</dbReference>
<protein>
    <submittedName>
        <fullName evidence="7">Cullin-4</fullName>
    </submittedName>
</protein>
<dbReference type="Pfam" id="PF00888">
    <property type="entry name" value="Cullin"/>
    <property type="match status" value="1"/>
</dbReference>
<dbReference type="InterPro" id="IPR036317">
    <property type="entry name" value="Cullin_homology_sf"/>
</dbReference>
<feature type="domain" description="Cullin family profile" evidence="5">
    <location>
        <begin position="380"/>
        <end position="616"/>
    </location>
</feature>
<dbReference type="RefSeq" id="XP_011398669.1">
    <property type="nucleotide sequence ID" value="XM_011400367.1"/>
</dbReference>
<dbReference type="GO" id="GO:0006511">
    <property type="term" value="P:ubiquitin-dependent protein catabolic process"/>
    <property type="evidence" value="ECO:0007669"/>
    <property type="project" value="InterPro"/>
</dbReference>
<evidence type="ECO:0000313" key="6">
    <source>
        <dbReference type="EMBL" id="JAT69666.1"/>
    </source>
</evidence>
<dbReference type="Proteomes" id="UP000279271">
    <property type="component" value="Unassembled WGS sequence"/>
</dbReference>
<keyword evidence="2" id="KW-0832">Ubl conjugation</keyword>
<dbReference type="Gene3D" id="3.30.230.130">
    <property type="entry name" value="Cullin, Chain C, Domain 2"/>
    <property type="match status" value="1"/>
</dbReference>
<dbReference type="OrthoDB" id="27073at2759"/>
<dbReference type="SMART" id="SM00182">
    <property type="entry name" value="CULLIN"/>
    <property type="match status" value="1"/>
</dbReference>
<name>A0A087SJ69_AUXPR</name>
<evidence type="ECO:0000256" key="4">
    <source>
        <dbReference type="RuleBase" id="RU003829"/>
    </source>
</evidence>
<dbReference type="Gene3D" id="1.20.1310.10">
    <property type="entry name" value="Cullin Repeats"/>
    <property type="match status" value="4"/>
</dbReference>
<dbReference type="SUPFAM" id="SSF75632">
    <property type="entry name" value="Cullin homology domain"/>
    <property type="match status" value="1"/>
</dbReference>
<organism evidence="7 9">
    <name type="scientific">Auxenochlorella protothecoides</name>
    <name type="common">Green microalga</name>
    <name type="synonym">Chlorella protothecoides</name>
    <dbReference type="NCBI Taxonomy" id="3075"/>
    <lineage>
        <taxon>Eukaryota</taxon>
        <taxon>Viridiplantae</taxon>
        <taxon>Chlorophyta</taxon>
        <taxon>core chlorophytes</taxon>
        <taxon>Trebouxiophyceae</taxon>
        <taxon>Chlorellales</taxon>
        <taxon>Chlorellaceae</taxon>
        <taxon>Auxenochlorella</taxon>
    </lineage>
</organism>
<dbReference type="Gene3D" id="1.10.10.10">
    <property type="entry name" value="Winged helix-like DNA-binding domain superfamily/Winged helix DNA-binding domain"/>
    <property type="match status" value="1"/>
</dbReference>
<evidence type="ECO:0000313" key="8">
    <source>
        <dbReference type="EMBL" id="RMZ57318.1"/>
    </source>
</evidence>
<comment type="similarity">
    <text evidence="1 3 4">Belongs to the cullin family.</text>
</comment>
<dbReference type="AlphaFoldDB" id="A0A087SJ69"/>
<evidence type="ECO:0000256" key="2">
    <source>
        <dbReference type="ARBA" id="ARBA00022843"/>
    </source>
</evidence>
<dbReference type="FunFam" id="1.20.1310.10:FF:000001">
    <property type="entry name" value="Cullin 3"/>
    <property type="match status" value="1"/>
</dbReference>
<reference evidence="7 9" key="1">
    <citation type="journal article" date="2014" name="BMC Genomics">
        <title>Oil accumulation mechanisms of the oleaginous microalga Chlorella protothecoides revealed through its genome, transcriptomes, and proteomes.</title>
        <authorList>
            <person name="Gao C."/>
            <person name="Wang Y."/>
            <person name="Shen Y."/>
            <person name="Yan D."/>
            <person name="He X."/>
            <person name="Dai J."/>
            <person name="Wu Q."/>
        </authorList>
    </citation>
    <scope>NUCLEOTIDE SEQUENCE [LARGE SCALE GENOMIC DNA]</scope>
    <source>
        <strain evidence="7 9">0710</strain>
    </source>
</reference>
<accession>A0A087SJ69</accession>
<dbReference type="SUPFAM" id="SSF74788">
    <property type="entry name" value="Cullin repeat-like"/>
    <property type="match status" value="1"/>
</dbReference>
<dbReference type="PANTHER" id="PTHR11932">
    <property type="entry name" value="CULLIN"/>
    <property type="match status" value="1"/>
</dbReference>
<dbReference type="InterPro" id="IPR036388">
    <property type="entry name" value="WH-like_DNA-bd_sf"/>
</dbReference>
<dbReference type="EMBL" id="KL662122">
    <property type="protein sequence ID" value="KFM25773.1"/>
    <property type="molecule type" value="Genomic_DNA"/>
</dbReference>
<evidence type="ECO:0000313" key="9">
    <source>
        <dbReference type="Proteomes" id="UP000028924"/>
    </source>
</evidence>
<dbReference type="GeneID" id="23614006"/>
<reference evidence="8" key="5">
    <citation type="submission" date="2018-11" db="EMBL/GenBank/DDBJ databases">
        <title>Characterization of plant carbon substrate utilization by Auxenochlorella protothecoides.</title>
        <authorList>
            <person name="Vogler B.W."/>
            <person name="Starkenburg S.R."/>
            <person name="Sudasinghe N."/>
            <person name="Schambach J.Y."/>
            <person name="Rollin J.A."/>
            <person name="Pattathil S."/>
            <person name="Barry A.N."/>
        </authorList>
    </citation>
    <scope>NUCLEOTIDE SEQUENCE [LARGE SCALE GENOMIC DNA]</scope>
    <source>
        <strain evidence="8">UTEX 25</strain>
    </source>
</reference>
<dbReference type="InterPro" id="IPR016158">
    <property type="entry name" value="Cullin_homology"/>
</dbReference>
<evidence type="ECO:0000256" key="3">
    <source>
        <dbReference type="PROSITE-ProRule" id="PRU00330"/>
    </source>
</evidence>
<sequence length="743" mass="82076">MRGPVSARGRGDVRKVVIRPLKRLATGLPSGYEEGAWAQLETAVLAVQSGTPTSTSLEELYHAVEFLCKDGGGAGLYGRLSVLIRAHAAAVVQGLASAPPSAPVFLEQVGSAWRAYTSQLLLTRQIFMYLDCGYLKASANVPGVRSLYELGLSDFGAELAARPALVDRVVRGLVDLVEADRNGAAVDGKLAAGLLQALTLLHLYGPAFQRPLLAATLAYYTAEGTRLAQELDVPAYLLHAERRLAEEEARCEAYLGQQSRDLLMATLKASLLEEHMASLLQRGLDALIEEGRVEDLSRAYRLSERIDALDGLRAAFKGHVRRVGLARVGDLEREGTLVSDLLTWRSRLESYVATAFARSEAFAQALKEAFEYFINQRQNKPAELIAKYIDGVMRGGVKGLAQDDIDSALDAVLVLFRYIQGKDVFEAFYKKDLAKRLLLGRSSSIDAEKACISKLKAECGAQFTTKLEGMFKDVELSHDVVAGFRASLAGPGAGQLAVGGAAVQEMGVHVLTLGFWPSYPADECSLPEVLTASQQTFKDFYLKKHSGRRLVWYNSLGTCVLRASFRAGSKELSVSLFQATVLMQFERGTDTLSLEELAAATNIEDRELRRTLQSLACGKERVLLKEPKGREVEDGDRFTYNEGYTSRLFRVKINSIQLRESAEESAKTNDQVLQDRQYQVDAAVVRIMKTRRTLSHKLLVNELMVQLKFPIKASDLKKRIESLIEREYLERDVRDAQIYNYLA</sequence>
<dbReference type="FunFam" id="3.30.230.130:FF:000001">
    <property type="entry name" value="Cullin 4A"/>
    <property type="match status" value="1"/>
</dbReference>
<dbReference type="InterPro" id="IPR016157">
    <property type="entry name" value="Cullin_CS"/>
</dbReference>
<dbReference type="InterPro" id="IPR036390">
    <property type="entry name" value="WH_DNA-bd_sf"/>
</dbReference>
<dbReference type="GO" id="GO:0031461">
    <property type="term" value="C:cullin-RING ubiquitin ligase complex"/>
    <property type="evidence" value="ECO:0007669"/>
    <property type="project" value="InterPro"/>
</dbReference>
<gene>
    <name evidence="8" type="ORF">APUTEX25_004152</name>
    <name evidence="7" type="ORF">F751_2615</name>
    <name evidence="6" type="ORF">g.17537</name>
</gene>
<dbReference type="InterPro" id="IPR001373">
    <property type="entry name" value="Cullin_N"/>
</dbReference>
<dbReference type="FunFam" id="1.10.10.10:FF:000050">
    <property type="entry name" value="Cullin 4B"/>
    <property type="match status" value="1"/>
</dbReference>
<dbReference type="EMBL" id="QOKY01000128">
    <property type="protein sequence ID" value="RMZ57318.1"/>
    <property type="molecule type" value="Genomic_DNA"/>
</dbReference>
<dbReference type="InterPro" id="IPR019559">
    <property type="entry name" value="Cullin_neddylation_domain"/>
</dbReference>
<dbReference type="Pfam" id="PF10557">
    <property type="entry name" value="Cullin_Nedd8"/>
    <property type="match status" value="1"/>
</dbReference>
<dbReference type="SMART" id="SM00884">
    <property type="entry name" value="Cullin_Nedd8"/>
    <property type="match status" value="1"/>
</dbReference>
<evidence type="ECO:0000259" key="5">
    <source>
        <dbReference type="PROSITE" id="PS50069"/>
    </source>
</evidence>